<dbReference type="SMART" id="SM00213">
    <property type="entry name" value="UBQ"/>
    <property type="match status" value="2"/>
</dbReference>
<gene>
    <name evidence="2" type="ORF">CIPAW_09G087200</name>
    <name evidence="3" type="ORF">I3842_09G084500</name>
</gene>
<dbReference type="Gene3D" id="3.10.20.90">
    <property type="entry name" value="Phosphatidylinositol 3-kinase Catalytic Subunit, Chain A, domain 1"/>
    <property type="match status" value="2"/>
</dbReference>
<dbReference type="Pfam" id="PF00240">
    <property type="entry name" value="ubiquitin"/>
    <property type="match status" value="2"/>
</dbReference>
<evidence type="ECO:0000259" key="1">
    <source>
        <dbReference type="PROSITE" id="PS50053"/>
    </source>
</evidence>
<dbReference type="EMBL" id="CM031817">
    <property type="protein sequence ID" value="KAG6641619.1"/>
    <property type="molecule type" value="Genomic_DNA"/>
</dbReference>
<dbReference type="Proteomes" id="UP000811246">
    <property type="component" value="Chromosome 9"/>
</dbReference>
<evidence type="ECO:0000313" key="4">
    <source>
        <dbReference type="Proteomes" id="UP000811609"/>
    </source>
</evidence>
<dbReference type="InterPro" id="IPR000626">
    <property type="entry name" value="Ubiquitin-like_dom"/>
</dbReference>
<sequence>MDPHNTSGTIRISVVHLGVPHRMEVPRAQTIMELKSELEKKFHIPAEMIDLAYNGRRLKIDELSLRHYQVPVEGALILHKKCSVCVRIGSERMCNIIVNDLTTVADLKAILHAKPGVPTTLARLQFPKDCDLDDHQLLWHYGIGEESELYLV</sequence>
<dbReference type="InterPro" id="IPR029071">
    <property type="entry name" value="Ubiquitin-like_domsf"/>
</dbReference>
<dbReference type="PANTHER" id="PTHR10677">
    <property type="entry name" value="UBIQUILIN"/>
    <property type="match status" value="1"/>
</dbReference>
<dbReference type="SUPFAM" id="SSF54236">
    <property type="entry name" value="Ubiquitin-like"/>
    <property type="match status" value="2"/>
</dbReference>
<dbReference type="GO" id="GO:0005829">
    <property type="term" value="C:cytosol"/>
    <property type="evidence" value="ECO:0007669"/>
    <property type="project" value="TreeGrafter"/>
</dbReference>
<dbReference type="AlphaFoldDB" id="A0A8T1PBW1"/>
<evidence type="ECO:0000313" key="2">
    <source>
        <dbReference type="EMBL" id="KAG6641619.1"/>
    </source>
</evidence>
<feature type="domain" description="Ubiquitin-like" evidence="1">
    <location>
        <begin position="10"/>
        <end position="81"/>
    </location>
</feature>
<reference evidence="2" key="1">
    <citation type="submission" date="2020-12" db="EMBL/GenBank/DDBJ databases">
        <title>WGS assembly of Carya illinoinensis cv. Pawnee.</title>
        <authorList>
            <person name="Platts A."/>
            <person name="Shu S."/>
            <person name="Wright S."/>
            <person name="Barry K."/>
            <person name="Edger P."/>
            <person name="Pires J.C."/>
            <person name="Schmutz J."/>
        </authorList>
    </citation>
    <scope>NUCLEOTIDE SEQUENCE</scope>
    <source>
        <tissue evidence="2">Leaf</tissue>
    </source>
</reference>
<dbReference type="PANTHER" id="PTHR10677:SF3">
    <property type="entry name" value="FI07626P-RELATED"/>
    <property type="match status" value="1"/>
</dbReference>
<dbReference type="Proteomes" id="UP000811609">
    <property type="component" value="Chromosome 9"/>
</dbReference>
<dbReference type="CDD" id="cd17039">
    <property type="entry name" value="Ubl_ubiquitin_like"/>
    <property type="match status" value="2"/>
</dbReference>
<feature type="domain" description="Ubiquitin-like" evidence="1">
    <location>
        <begin position="82"/>
        <end position="152"/>
    </location>
</feature>
<protein>
    <recommendedName>
        <fullName evidence="1">Ubiquitin-like domain-containing protein</fullName>
    </recommendedName>
</protein>
<dbReference type="EMBL" id="CM031833">
    <property type="protein sequence ID" value="KAG6695186.1"/>
    <property type="molecule type" value="Genomic_DNA"/>
</dbReference>
<comment type="caution">
    <text evidence="2">The sequence shown here is derived from an EMBL/GenBank/DDBJ whole genome shotgun (WGS) entry which is preliminary data.</text>
</comment>
<organism evidence="2 4">
    <name type="scientific">Carya illinoinensis</name>
    <name type="common">Pecan</name>
    <dbReference type="NCBI Taxonomy" id="32201"/>
    <lineage>
        <taxon>Eukaryota</taxon>
        <taxon>Viridiplantae</taxon>
        <taxon>Streptophyta</taxon>
        <taxon>Embryophyta</taxon>
        <taxon>Tracheophyta</taxon>
        <taxon>Spermatophyta</taxon>
        <taxon>Magnoliopsida</taxon>
        <taxon>eudicotyledons</taxon>
        <taxon>Gunneridae</taxon>
        <taxon>Pentapetalae</taxon>
        <taxon>rosids</taxon>
        <taxon>fabids</taxon>
        <taxon>Fagales</taxon>
        <taxon>Juglandaceae</taxon>
        <taxon>Carya</taxon>
    </lineage>
</organism>
<keyword evidence="4" id="KW-1185">Reference proteome</keyword>
<proteinExistence type="predicted"/>
<dbReference type="PROSITE" id="PS50053">
    <property type="entry name" value="UBIQUITIN_2"/>
    <property type="match status" value="2"/>
</dbReference>
<dbReference type="GO" id="GO:0006511">
    <property type="term" value="P:ubiquitin-dependent protein catabolic process"/>
    <property type="evidence" value="ECO:0007669"/>
    <property type="project" value="TreeGrafter"/>
</dbReference>
<reference evidence="3" key="2">
    <citation type="submission" date="2021-01" db="EMBL/GenBank/DDBJ databases">
        <authorList>
            <person name="Lovell J.T."/>
            <person name="Bentley N."/>
            <person name="Bhattarai G."/>
            <person name="Jenkins J.W."/>
            <person name="Sreedasyam A."/>
            <person name="Alarcon Y."/>
            <person name="Bock C."/>
            <person name="Boston L."/>
            <person name="Carlson J."/>
            <person name="Cervantes K."/>
            <person name="Clermont K."/>
            <person name="Krom N."/>
            <person name="Kubenka K."/>
            <person name="Mamidi S."/>
            <person name="Mattison C."/>
            <person name="Monteros M."/>
            <person name="Pisani C."/>
            <person name="Plott C."/>
            <person name="Rajasekar S."/>
            <person name="Rhein H.S."/>
            <person name="Rohla C."/>
            <person name="Song M."/>
            <person name="Hilaire R.S."/>
            <person name="Shu S."/>
            <person name="Wells L."/>
            <person name="Wang X."/>
            <person name="Webber J."/>
            <person name="Heerema R.J."/>
            <person name="Klein P."/>
            <person name="Conner P."/>
            <person name="Grauke L."/>
            <person name="Grimwood J."/>
            <person name="Schmutz J."/>
            <person name="Randall J.J."/>
        </authorList>
    </citation>
    <scope>NUCLEOTIDE SEQUENCE</scope>
    <source>
        <tissue evidence="3">Leaf</tissue>
    </source>
</reference>
<dbReference type="GO" id="GO:0031593">
    <property type="term" value="F:polyubiquitin modification-dependent protein binding"/>
    <property type="evidence" value="ECO:0007669"/>
    <property type="project" value="TreeGrafter"/>
</dbReference>
<name>A0A8T1PBW1_CARIL</name>
<evidence type="ECO:0000313" key="3">
    <source>
        <dbReference type="EMBL" id="KAG6695186.1"/>
    </source>
</evidence>
<dbReference type="InterPro" id="IPR015496">
    <property type="entry name" value="Ubiquilin"/>
</dbReference>
<accession>A0A8T1PBW1</accession>